<evidence type="ECO:0000256" key="7">
    <source>
        <dbReference type="ARBA" id="ARBA00022777"/>
    </source>
</evidence>
<dbReference type="GO" id="GO:0004674">
    <property type="term" value="F:protein serine/threonine kinase activity"/>
    <property type="evidence" value="ECO:0007669"/>
    <property type="project" value="UniProtKB-KW"/>
</dbReference>
<evidence type="ECO:0000256" key="1">
    <source>
        <dbReference type="ARBA" id="ARBA00004167"/>
    </source>
</evidence>
<comment type="catalytic activity">
    <reaction evidence="13">
        <text>L-threonyl-[protein] + ATP = O-phospho-L-threonyl-[protein] + ADP + H(+)</text>
        <dbReference type="Rhea" id="RHEA:46608"/>
        <dbReference type="Rhea" id="RHEA-COMP:11060"/>
        <dbReference type="Rhea" id="RHEA-COMP:11605"/>
        <dbReference type="ChEBI" id="CHEBI:15378"/>
        <dbReference type="ChEBI" id="CHEBI:30013"/>
        <dbReference type="ChEBI" id="CHEBI:30616"/>
        <dbReference type="ChEBI" id="CHEBI:61977"/>
        <dbReference type="ChEBI" id="CHEBI:456216"/>
        <dbReference type="EC" id="2.7.11.1"/>
    </reaction>
</comment>
<organism evidence="17 18">
    <name type="scientific">Rhodamnia argentea</name>
    <dbReference type="NCBI Taxonomy" id="178133"/>
    <lineage>
        <taxon>Eukaryota</taxon>
        <taxon>Viridiplantae</taxon>
        <taxon>Streptophyta</taxon>
        <taxon>Embryophyta</taxon>
        <taxon>Tracheophyta</taxon>
        <taxon>Spermatophyta</taxon>
        <taxon>Magnoliopsida</taxon>
        <taxon>eudicotyledons</taxon>
        <taxon>Gunneridae</taxon>
        <taxon>Pentapetalae</taxon>
        <taxon>rosids</taxon>
        <taxon>malvids</taxon>
        <taxon>Myrtales</taxon>
        <taxon>Myrtaceae</taxon>
        <taxon>Myrtoideae</taxon>
        <taxon>Myrteae</taxon>
        <taxon>Australasian group</taxon>
        <taxon>Rhodamnia</taxon>
    </lineage>
</organism>
<dbReference type="CDD" id="cd14066">
    <property type="entry name" value="STKc_IRAK"/>
    <property type="match status" value="1"/>
</dbReference>
<dbReference type="InterPro" id="IPR008271">
    <property type="entry name" value="Ser/Thr_kinase_AS"/>
</dbReference>
<gene>
    <name evidence="18" type="primary">LOC115755526</name>
</gene>
<evidence type="ECO:0000256" key="9">
    <source>
        <dbReference type="ARBA" id="ARBA00022989"/>
    </source>
</evidence>
<evidence type="ECO:0000256" key="6">
    <source>
        <dbReference type="ARBA" id="ARBA00022741"/>
    </source>
</evidence>
<evidence type="ECO:0000259" key="15">
    <source>
        <dbReference type="PROSITE" id="PS50011"/>
    </source>
</evidence>
<evidence type="ECO:0000256" key="5">
    <source>
        <dbReference type="ARBA" id="ARBA00022729"/>
    </source>
</evidence>
<dbReference type="GeneID" id="115755526"/>
<dbReference type="SUPFAM" id="SSF56112">
    <property type="entry name" value="Protein kinase-like (PK-like)"/>
    <property type="match status" value="1"/>
</dbReference>
<keyword evidence="11" id="KW-1015">Disulfide bond</keyword>
<dbReference type="Gene3D" id="2.90.10.10">
    <property type="entry name" value="Bulb-type lectin domain"/>
    <property type="match status" value="2"/>
</dbReference>
<keyword evidence="12" id="KW-0325">Glycoprotein</keyword>
<dbReference type="GO" id="GO:0005524">
    <property type="term" value="F:ATP binding"/>
    <property type="evidence" value="ECO:0007669"/>
    <property type="project" value="UniProtKB-KW"/>
</dbReference>
<protein>
    <recommendedName>
        <fullName evidence="13">Receptor-like serine/threonine-protein kinase</fullName>
        <ecNumber evidence="13">2.7.11.1</ecNumber>
    </recommendedName>
</protein>
<dbReference type="InterPro" id="IPR001480">
    <property type="entry name" value="Bulb-type_lectin_dom"/>
</dbReference>
<name>A0A8B8QWX8_9MYRT</name>
<keyword evidence="9 14" id="KW-1133">Transmembrane helix</keyword>
<evidence type="ECO:0000256" key="4">
    <source>
        <dbReference type="ARBA" id="ARBA00022692"/>
    </source>
</evidence>
<dbReference type="InterPro" id="IPR011009">
    <property type="entry name" value="Kinase-like_dom_sf"/>
</dbReference>
<keyword evidence="7 13" id="KW-0418">Kinase</keyword>
<feature type="transmembrane region" description="Helical" evidence="14">
    <location>
        <begin position="452"/>
        <end position="476"/>
    </location>
</feature>
<dbReference type="GO" id="GO:0005886">
    <property type="term" value="C:plasma membrane"/>
    <property type="evidence" value="ECO:0007669"/>
    <property type="project" value="UniProtKB-SubCell"/>
</dbReference>
<evidence type="ECO:0000256" key="12">
    <source>
        <dbReference type="ARBA" id="ARBA00023180"/>
    </source>
</evidence>
<evidence type="ECO:0000256" key="2">
    <source>
        <dbReference type="ARBA" id="ARBA00022527"/>
    </source>
</evidence>
<dbReference type="InterPro" id="IPR000719">
    <property type="entry name" value="Prot_kinase_dom"/>
</dbReference>
<comment type="subcellular location">
    <subcellularLocation>
        <location evidence="1">Membrane</location>
        <topology evidence="1">Single-pass membrane protein</topology>
    </subcellularLocation>
</comment>
<dbReference type="KEGG" id="rarg:115755526"/>
<evidence type="ECO:0000313" key="18">
    <source>
        <dbReference type="RefSeq" id="XP_030550827.2"/>
    </source>
</evidence>
<dbReference type="RefSeq" id="XP_030550827.2">
    <property type="nucleotide sequence ID" value="XM_030694967.2"/>
</dbReference>
<dbReference type="PROSITE" id="PS00108">
    <property type="entry name" value="PROTEIN_KINASE_ST"/>
    <property type="match status" value="1"/>
</dbReference>
<keyword evidence="3 13" id="KW-0808">Transferase</keyword>
<dbReference type="SUPFAM" id="SSF51110">
    <property type="entry name" value="alpha-D-mannose-specific plant lectins"/>
    <property type="match status" value="1"/>
</dbReference>
<dbReference type="InterPro" id="IPR036426">
    <property type="entry name" value="Bulb-type_lectin_dom_sf"/>
</dbReference>
<dbReference type="Pfam" id="PF01453">
    <property type="entry name" value="B_lectin"/>
    <property type="match status" value="1"/>
</dbReference>
<evidence type="ECO:0000256" key="14">
    <source>
        <dbReference type="SAM" id="Phobius"/>
    </source>
</evidence>
<dbReference type="PIRSF" id="PIRSF000641">
    <property type="entry name" value="SRK"/>
    <property type="match status" value="1"/>
</dbReference>
<dbReference type="EC" id="2.7.11.1" evidence="13"/>
<evidence type="ECO:0000256" key="3">
    <source>
        <dbReference type="ARBA" id="ARBA00022679"/>
    </source>
</evidence>
<dbReference type="AlphaFoldDB" id="A0A8B8QWX8"/>
<sequence length="820" mass="89194">MDMETEQTKQMQLQALIFLCTITVASSDILPGSALHASEPARAWPSPNNTFSLGFAPTKPTTNPPTFVAAITYSGGVIVWSAGHGATVDSTGSLQFLPSGNLCLVSGSGIVIWESNTADHGVSSASLDDFGSFSLKTGNVSVWSSFQNPTDTVLPGQNFSAGMVLRSGSYSFTLLGTGNLTLTWNDSTVYWNRGVNSSVDGDPWKISNPRQVLNFSVKLSSPTLGLQSIGILSVSDPMLESPAIMAYSSDYVEGRDMFRFLRLNGDGNLGIYSSARGSGTATMTWAAVPDRCQLFGYCGHMGICYYSEYDYEPSCECPSKNFEPVDENDSRKGCKRKVEIRDCPGNYTMLELNHTQFLQFPAQDPAEASGSQEVFAASSSSCQMHCFGSNSCVASTSMNDGTRHCYIKSLGFLGGYSALMLPSTSYLKVCGPVLWNSPNNGKTKSNYSRLSVSVLILLVLASLLGFLMFQGGLWLWCRGNGAKFGRPLPCYALLEYASSMPVQFSFKEIRRSTNGFKDRIGAAAAGGFGVYYKGTLTNGTVIAVKRLEGIERGEKEFRVEATKICCTHHLNLVRLIGFCSERTNRLLVHEFMKNGSLDSFLFTAKENPGKLLSWNKRFAIAIGVARGIRYLHEECQEPVIHGDIKPENILLDESYNARVSDFGLAKLLSPGDNTGPASPSIGGTGGYLAPEQLANQPATPKSDVYSFGLVLLETVGGRRNFEVLAGTDGRKFSEWAREEHGKGNARGIIDERLLEDDWNAADFDQARRVVAVSFRCAQEQPSLRPRMGRVVQMLEGAMEVERPPPPPSPKSADELCLFLT</sequence>
<dbReference type="Proteomes" id="UP000827889">
    <property type="component" value="Chromosome 2"/>
</dbReference>
<dbReference type="SMART" id="SM00108">
    <property type="entry name" value="B_lectin"/>
    <property type="match status" value="1"/>
</dbReference>
<proteinExistence type="inferred from homology"/>
<accession>A0A8B8QWX8</accession>
<evidence type="ECO:0000313" key="17">
    <source>
        <dbReference type="Proteomes" id="UP000827889"/>
    </source>
</evidence>
<dbReference type="Gene3D" id="3.30.200.20">
    <property type="entry name" value="Phosphorylase Kinase, domain 1"/>
    <property type="match status" value="1"/>
</dbReference>
<comment type="similarity">
    <text evidence="13">Belongs to the protein kinase superfamily. Ser/Thr protein kinase family.</text>
</comment>
<dbReference type="PROSITE" id="PS50927">
    <property type="entry name" value="BULB_LECTIN"/>
    <property type="match status" value="1"/>
</dbReference>
<keyword evidence="5" id="KW-0732">Signal</keyword>
<dbReference type="GO" id="GO:0030246">
    <property type="term" value="F:carbohydrate binding"/>
    <property type="evidence" value="ECO:0007669"/>
    <property type="project" value="UniProtKB-KW"/>
</dbReference>
<keyword evidence="4 14" id="KW-0812">Transmembrane</keyword>
<dbReference type="Pfam" id="PF00069">
    <property type="entry name" value="Pkinase"/>
    <property type="match status" value="1"/>
</dbReference>
<keyword evidence="8 13" id="KW-0067">ATP-binding</keyword>
<dbReference type="InterPro" id="IPR024171">
    <property type="entry name" value="SRK-like_kinase"/>
</dbReference>
<feature type="domain" description="Protein kinase" evidence="15">
    <location>
        <begin position="517"/>
        <end position="798"/>
    </location>
</feature>
<evidence type="ECO:0000256" key="10">
    <source>
        <dbReference type="ARBA" id="ARBA00023136"/>
    </source>
</evidence>
<dbReference type="PANTHER" id="PTHR47974">
    <property type="entry name" value="OS07G0415500 PROTEIN"/>
    <property type="match status" value="1"/>
</dbReference>
<dbReference type="PROSITE" id="PS50011">
    <property type="entry name" value="PROTEIN_KINASE_DOM"/>
    <property type="match status" value="1"/>
</dbReference>
<keyword evidence="6 13" id="KW-0547">Nucleotide-binding</keyword>
<dbReference type="SMART" id="SM00220">
    <property type="entry name" value="S_TKc"/>
    <property type="match status" value="1"/>
</dbReference>
<keyword evidence="10 14" id="KW-0472">Membrane</keyword>
<evidence type="ECO:0000259" key="16">
    <source>
        <dbReference type="PROSITE" id="PS50927"/>
    </source>
</evidence>
<feature type="domain" description="Bulb-type lectin" evidence="16">
    <location>
        <begin position="26"/>
        <end position="148"/>
    </location>
</feature>
<dbReference type="Gene3D" id="1.10.510.10">
    <property type="entry name" value="Transferase(Phosphotransferase) domain 1"/>
    <property type="match status" value="1"/>
</dbReference>
<reference evidence="18" key="2">
    <citation type="submission" date="2025-08" db="UniProtKB">
        <authorList>
            <consortium name="RefSeq"/>
        </authorList>
    </citation>
    <scope>IDENTIFICATION</scope>
    <source>
        <tissue evidence="18">Leaf</tissue>
    </source>
</reference>
<evidence type="ECO:0000256" key="13">
    <source>
        <dbReference type="PIRNR" id="PIRNR000641"/>
    </source>
</evidence>
<keyword evidence="2 13" id="KW-0723">Serine/threonine-protein kinase</keyword>
<keyword evidence="17" id="KW-1185">Reference proteome</keyword>
<reference evidence="17" key="1">
    <citation type="submission" date="2025-05" db="UniProtKB">
        <authorList>
            <consortium name="RefSeq"/>
        </authorList>
    </citation>
    <scope>NUCLEOTIDE SEQUENCE [LARGE SCALE GENOMIC DNA]</scope>
</reference>
<evidence type="ECO:0000256" key="11">
    <source>
        <dbReference type="ARBA" id="ARBA00023157"/>
    </source>
</evidence>
<comment type="catalytic activity">
    <reaction evidence="13">
        <text>L-seryl-[protein] + ATP = O-phospho-L-seryl-[protein] + ADP + H(+)</text>
        <dbReference type="Rhea" id="RHEA:17989"/>
        <dbReference type="Rhea" id="RHEA-COMP:9863"/>
        <dbReference type="Rhea" id="RHEA-COMP:11604"/>
        <dbReference type="ChEBI" id="CHEBI:15378"/>
        <dbReference type="ChEBI" id="CHEBI:29999"/>
        <dbReference type="ChEBI" id="CHEBI:30616"/>
        <dbReference type="ChEBI" id="CHEBI:83421"/>
        <dbReference type="ChEBI" id="CHEBI:456216"/>
        <dbReference type="EC" id="2.7.11.1"/>
    </reaction>
</comment>
<dbReference type="PANTHER" id="PTHR47974:SF9">
    <property type="entry name" value="RECEPTOR-LIKE SERINE_THREONINE-PROTEIN KINASE"/>
    <property type="match status" value="1"/>
</dbReference>
<evidence type="ECO:0000256" key="8">
    <source>
        <dbReference type="ARBA" id="ARBA00022840"/>
    </source>
</evidence>